<dbReference type="SUPFAM" id="SSF158446">
    <property type="entry name" value="IVS-encoded protein-like"/>
    <property type="match status" value="1"/>
</dbReference>
<dbReference type="NCBIfam" id="TIGR02436">
    <property type="entry name" value="four helix bundle protein"/>
    <property type="match status" value="1"/>
</dbReference>
<name>A0A644VNF3_9ZZZZ</name>
<proteinExistence type="predicted"/>
<dbReference type="EMBL" id="VSSQ01000368">
    <property type="protein sequence ID" value="MPL92720.1"/>
    <property type="molecule type" value="Genomic_DNA"/>
</dbReference>
<comment type="caution">
    <text evidence="1">The sequence shown here is derived from an EMBL/GenBank/DDBJ whole genome shotgun (WGS) entry which is preliminary data.</text>
</comment>
<organism evidence="1">
    <name type="scientific">bioreactor metagenome</name>
    <dbReference type="NCBI Taxonomy" id="1076179"/>
    <lineage>
        <taxon>unclassified sequences</taxon>
        <taxon>metagenomes</taxon>
        <taxon>ecological metagenomes</taxon>
    </lineage>
</organism>
<dbReference type="InterPro" id="IPR012657">
    <property type="entry name" value="23S_rRNA-intervening_sequence"/>
</dbReference>
<protein>
    <recommendedName>
        <fullName evidence="2">Four helix bundle protein</fullName>
    </recommendedName>
</protein>
<dbReference type="InterPro" id="IPR036583">
    <property type="entry name" value="23S_rRNA_IVS_sf"/>
</dbReference>
<dbReference type="AlphaFoldDB" id="A0A644VNF3"/>
<evidence type="ECO:0008006" key="2">
    <source>
        <dbReference type="Google" id="ProtNLM"/>
    </source>
</evidence>
<dbReference type="PANTHER" id="PTHR38471:SF2">
    <property type="entry name" value="FOUR HELIX BUNDLE PROTEIN"/>
    <property type="match status" value="1"/>
</dbReference>
<dbReference type="PANTHER" id="PTHR38471">
    <property type="entry name" value="FOUR HELIX BUNDLE PROTEIN"/>
    <property type="match status" value="1"/>
</dbReference>
<sequence>MKSEKNKNYPTEIIADSCVEDNKGRYQTEERLVNFSVSILDFCHDFPHIHIAEYFSDQLSRASVSAALNYGEAQAAESTKDFIHKMKISLKELRETLVCLKIINRSKYFSQINNGQVIQKEAEELVSIFVASMRTIHAKQNINPK</sequence>
<dbReference type="Pfam" id="PF05635">
    <property type="entry name" value="23S_rRNA_IVP"/>
    <property type="match status" value="1"/>
</dbReference>
<reference evidence="1" key="1">
    <citation type="submission" date="2019-08" db="EMBL/GenBank/DDBJ databases">
        <authorList>
            <person name="Kucharzyk K."/>
            <person name="Murdoch R.W."/>
            <person name="Higgins S."/>
            <person name="Loffler F."/>
        </authorList>
    </citation>
    <scope>NUCLEOTIDE SEQUENCE</scope>
</reference>
<gene>
    <name evidence="1" type="ORF">SDC9_38833</name>
</gene>
<evidence type="ECO:0000313" key="1">
    <source>
        <dbReference type="EMBL" id="MPL92720.1"/>
    </source>
</evidence>
<dbReference type="Gene3D" id="1.20.1440.60">
    <property type="entry name" value="23S rRNA-intervening sequence"/>
    <property type="match status" value="1"/>
</dbReference>
<accession>A0A644VNF3</accession>